<sequence length="88" mass="9686">MTLSKQATVTPMTEAEIFDDLYLGVRAGGALRKQRRGETLTADELEALGRWRRLSPWRKGLAIGGFTVGTFGLGFTLGGLVFGRWRKA</sequence>
<protein>
    <submittedName>
        <fullName evidence="2">Unannotated protein</fullName>
    </submittedName>
</protein>
<dbReference type="AlphaFoldDB" id="A0A6J6PWS1"/>
<keyword evidence="1" id="KW-0472">Membrane</keyword>
<gene>
    <name evidence="2" type="ORF">UFOPK2399_01481</name>
</gene>
<accession>A0A6J6PWS1</accession>
<keyword evidence="1" id="KW-1133">Transmembrane helix</keyword>
<organism evidence="2">
    <name type="scientific">freshwater metagenome</name>
    <dbReference type="NCBI Taxonomy" id="449393"/>
    <lineage>
        <taxon>unclassified sequences</taxon>
        <taxon>metagenomes</taxon>
        <taxon>ecological metagenomes</taxon>
    </lineage>
</organism>
<name>A0A6J6PWS1_9ZZZZ</name>
<keyword evidence="1" id="KW-0812">Transmembrane</keyword>
<evidence type="ECO:0000256" key="1">
    <source>
        <dbReference type="SAM" id="Phobius"/>
    </source>
</evidence>
<reference evidence="2" key="1">
    <citation type="submission" date="2020-05" db="EMBL/GenBank/DDBJ databases">
        <authorList>
            <person name="Chiriac C."/>
            <person name="Salcher M."/>
            <person name="Ghai R."/>
            <person name="Kavagutti S V."/>
        </authorList>
    </citation>
    <scope>NUCLEOTIDE SEQUENCE</scope>
</reference>
<dbReference type="EMBL" id="CAEZXP010000005">
    <property type="protein sequence ID" value="CAB4703046.1"/>
    <property type="molecule type" value="Genomic_DNA"/>
</dbReference>
<feature type="transmembrane region" description="Helical" evidence="1">
    <location>
        <begin position="60"/>
        <end position="82"/>
    </location>
</feature>
<evidence type="ECO:0000313" key="2">
    <source>
        <dbReference type="EMBL" id="CAB4703046.1"/>
    </source>
</evidence>
<proteinExistence type="predicted"/>